<dbReference type="RefSeq" id="WP_231007704.1">
    <property type="nucleotide sequence ID" value="NZ_JAJNEC010000006.1"/>
</dbReference>
<comment type="caution">
    <text evidence="1">The sequence shown here is derived from an EMBL/GenBank/DDBJ whole genome shotgun (WGS) entry which is preliminary data.</text>
</comment>
<reference evidence="1 2" key="1">
    <citation type="submission" date="2021-11" db="EMBL/GenBank/DDBJ databases">
        <title>Genomic of Niabella pedocola.</title>
        <authorList>
            <person name="Wu T."/>
        </authorList>
    </citation>
    <scope>NUCLEOTIDE SEQUENCE [LARGE SCALE GENOMIC DNA]</scope>
    <source>
        <strain evidence="1 2">JCM 31011</strain>
    </source>
</reference>
<dbReference type="EMBL" id="JAJNEC010000006">
    <property type="protein sequence ID" value="MCD2425261.1"/>
    <property type="molecule type" value="Genomic_DNA"/>
</dbReference>
<evidence type="ECO:0000313" key="2">
    <source>
        <dbReference type="Proteomes" id="UP001199816"/>
    </source>
</evidence>
<dbReference type="InterPro" id="IPR021215">
    <property type="entry name" value="DUF2752"/>
</dbReference>
<protein>
    <submittedName>
        <fullName evidence="1">DUF2752 domain-containing protein</fullName>
    </submittedName>
</protein>
<accession>A0ABS8PW13</accession>
<dbReference type="Pfam" id="PF10825">
    <property type="entry name" value="DUF2752"/>
    <property type="match status" value="1"/>
</dbReference>
<evidence type="ECO:0000313" key="1">
    <source>
        <dbReference type="EMBL" id="MCD2425261.1"/>
    </source>
</evidence>
<sequence>MNVQAFLLKYGETITWSAVLILLFFMNTASSFSLCPFRALGISWCPGCGIGHAMHHTLHLHFGTAWQEHKLGIPATAVLIWQTIKSLPITNKNNNYEPGTSITGHPGY</sequence>
<keyword evidence="2" id="KW-1185">Reference proteome</keyword>
<organism evidence="1 2">
    <name type="scientific">Niabella pedocola</name>
    <dbReference type="NCBI Taxonomy" id="1752077"/>
    <lineage>
        <taxon>Bacteria</taxon>
        <taxon>Pseudomonadati</taxon>
        <taxon>Bacteroidota</taxon>
        <taxon>Chitinophagia</taxon>
        <taxon>Chitinophagales</taxon>
        <taxon>Chitinophagaceae</taxon>
        <taxon>Niabella</taxon>
    </lineage>
</organism>
<dbReference type="Proteomes" id="UP001199816">
    <property type="component" value="Unassembled WGS sequence"/>
</dbReference>
<proteinExistence type="predicted"/>
<gene>
    <name evidence="1" type="ORF">LQ567_20915</name>
</gene>
<name>A0ABS8PW13_9BACT</name>